<dbReference type="AlphaFoldDB" id="A0A0C2RUN2"/>
<proteinExistence type="predicted"/>
<evidence type="ECO:0000313" key="2">
    <source>
        <dbReference type="Proteomes" id="UP000054549"/>
    </source>
</evidence>
<dbReference type="OrthoDB" id="3068821at2759"/>
<dbReference type="InParanoid" id="A0A0C2RUN2"/>
<accession>A0A0C2RUN2</accession>
<organism evidence="1 2">
    <name type="scientific">Amanita muscaria (strain Koide BX008)</name>
    <dbReference type="NCBI Taxonomy" id="946122"/>
    <lineage>
        <taxon>Eukaryota</taxon>
        <taxon>Fungi</taxon>
        <taxon>Dikarya</taxon>
        <taxon>Basidiomycota</taxon>
        <taxon>Agaricomycotina</taxon>
        <taxon>Agaricomycetes</taxon>
        <taxon>Agaricomycetidae</taxon>
        <taxon>Agaricales</taxon>
        <taxon>Pluteineae</taxon>
        <taxon>Amanitaceae</taxon>
        <taxon>Amanita</taxon>
    </lineage>
</organism>
<reference evidence="1 2" key="1">
    <citation type="submission" date="2014-04" db="EMBL/GenBank/DDBJ databases">
        <title>Evolutionary Origins and Diversification of the Mycorrhizal Mutualists.</title>
        <authorList>
            <consortium name="DOE Joint Genome Institute"/>
            <consortium name="Mycorrhizal Genomics Consortium"/>
            <person name="Kohler A."/>
            <person name="Kuo A."/>
            <person name="Nagy L.G."/>
            <person name="Floudas D."/>
            <person name="Copeland A."/>
            <person name="Barry K.W."/>
            <person name="Cichocki N."/>
            <person name="Veneault-Fourrey C."/>
            <person name="LaButti K."/>
            <person name="Lindquist E.A."/>
            <person name="Lipzen A."/>
            <person name="Lundell T."/>
            <person name="Morin E."/>
            <person name="Murat C."/>
            <person name="Riley R."/>
            <person name="Ohm R."/>
            <person name="Sun H."/>
            <person name="Tunlid A."/>
            <person name="Henrissat B."/>
            <person name="Grigoriev I.V."/>
            <person name="Hibbett D.S."/>
            <person name="Martin F."/>
        </authorList>
    </citation>
    <scope>NUCLEOTIDE SEQUENCE [LARGE SCALE GENOMIC DNA]</scope>
    <source>
        <strain evidence="1 2">Koide BX008</strain>
    </source>
</reference>
<gene>
    <name evidence="1" type="ORF">M378DRAFT_19373</name>
</gene>
<dbReference type="EMBL" id="KN819105">
    <property type="protein sequence ID" value="KIL53940.1"/>
    <property type="molecule type" value="Genomic_DNA"/>
</dbReference>
<sequence>MKLRPFTVEYERAIAYIGNALGMKSTNYAGPIYNNGLAFTTRKANFSQSAPSTPTSSNRFLCASPTRSRIDGHDTGHATVVSYPQCLNCHDDVPIYDARQEKRWAFRSDDLRQIGKLPRFKKGSANLSPDKFIATVGYTVGAYRYSGSHERLADLSAVSLNVMFAVVLGDVDGM</sequence>
<dbReference type="HOGENOM" id="CLU_142379_0_0_1"/>
<evidence type="ECO:0000313" key="1">
    <source>
        <dbReference type="EMBL" id="KIL53940.1"/>
    </source>
</evidence>
<keyword evidence="2" id="KW-1185">Reference proteome</keyword>
<protein>
    <submittedName>
        <fullName evidence="1">Uncharacterized protein</fullName>
    </submittedName>
</protein>
<dbReference type="Proteomes" id="UP000054549">
    <property type="component" value="Unassembled WGS sequence"/>
</dbReference>
<name>A0A0C2RUN2_AMAMK</name>